<dbReference type="EMBL" id="CADCXU010034174">
    <property type="protein sequence ID" value="CAB0019593.1"/>
    <property type="molecule type" value="Genomic_DNA"/>
</dbReference>
<reference evidence="1 2" key="1">
    <citation type="submission" date="2020-02" db="EMBL/GenBank/DDBJ databases">
        <authorList>
            <person name="Ferguson B K."/>
        </authorList>
    </citation>
    <scope>NUCLEOTIDE SEQUENCE [LARGE SCALE GENOMIC DNA]</scope>
</reference>
<protein>
    <submittedName>
        <fullName evidence="1">Uncharacterized protein</fullName>
    </submittedName>
</protein>
<keyword evidence="2" id="KW-1185">Reference proteome</keyword>
<proteinExistence type="predicted"/>
<accession>A0A6H5HRS2</accession>
<evidence type="ECO:0000313" key="2">
    <source>
        <dbReference type="Proteomes" id="UP000479000"/>
    </source>
</evidence>
<organism evidence="1 2">
    <name type="scientific">Nesidiocoris tenuis</name>
    <dbReference type="NCBI Taxonomy" id="355587"/>
    <lineage>
        <taxon>Eukaryota</taxon>
        <taxon>Metazoa</taxon>
        <taxon>Ecdysozoa</taxon>
        <taxon>Arthropoda</taxon>
        <taxon>Hexapoda</taxon>
        <taxon>Insecta</taxon>
        <taxon>Pterygota</taxon>
        <taxon>Neoptera</taxon>
        <taxon>Paraneoptera</taxon>
        <taxon>Hemiptera</taxon>
        <taxon>Heteroptera</taxon>
        <taxon>Panheteroptera</taxon>
        <taxon>Cimicomorpha</taxon>
        <taxon>Miridae</taxon>
        <taxon>Dicyphina</taxon>
        <taxon>Nesidiocoris</taxon>
    </lineage>
</organism>
<evidence type="ECO:0000313" key="1">
    <source>
        <dbReference type="EMBL" id="CAB0019593.1"/>
    </source>
</evidence>
<gene>
    <name evidence="1" type="ORF">NTEN_LOCUS23305</name>
</gene>
<feature type="non-terminal residue" evidence="1">
    <location>
        <position position="50"/>
    </location>
</feature>
<dbReference type="Proteomes" id="UP000479000">
    <property type="component" value="Unassembled WGS sequence"/>
</dbReference>
<dbReference type="AlphaFoldDB" id="A0A6H5HRS2"/>
<sequence length="50" mass="5778">MWILLALNSTSHRHQGINDEADWTSRRFFVRTLWASNLVAYADLTSTTLP</sequence>
<name>A0A6H5HRS2_9HEMI</name>